<evidence type="ECO:0000256" key="2">
    <source>
        <dbReference type="ARBA" id="ARBA00023125"/>
    </source>
</evidence>
<dbReference type="SUPFAM" id="SSF46689">
    <property type="entry name" value="Homeodomain-like"/>
    <property type="match status" value="1"/>
</dbReference>
<comment type="caution">
    <text evidence="4">The sequence shown here is derived from an EMBL/GenBank/DDBJ whole genome shotgun (WGS) entry which is preliminary data.</text>
</comment>
<dbReference type="GO" id="GO:0003700">
    <property type="term" value="F:DNA-binding transcription factor activity"/>
    <property type="evidence" value="ECO:0007669"/>
    <property type="project" value="TreeGrafter"/>
</dbReference>
<dbReference type="EMBL" id="JAJAQC010000076">
    <property type="protein sequence ID" value="MDA0567771.1"/>
    <property type="molecule type" value="Genomic_DNA"/>
</dbReference>
<proteinExistence type="predicted"/>
<evidence type="ECO:0000256" key="1">
    <source>
        <dbReference type="ARBA" id="ARBA00023015"/>
    </source>
</evidence>
<evidence type="ECO:0000256" key="3">
    <source>
        <dbReference type="ARBA" id="ARBA00023163"/>
    </source>
</evidence>
<evidence type="ECO:0000313" key="4">
    <source>
        <dbReference type="EMBL" id="MDA0567771.1"/>
    </source>
</evidence>
<evidence type="ECO:0000313" key="5">
    <source>
        <dbReference type="Proteomes" id="UP001140076"/>
    </source>
</evidence>
<protein>
    <submittedName>
        <fullName evidence="4">TetR/AcrR family transcriptional regulator</fullName>
    </submittedName>
</protein>
<dbReference type="GO" id="GO:0000976">
    <property type="term" value="F:transcription cis-regulatory region binding"/>
    <property type="evidence" value="ECO:0007669"/>
    <property type="project" value="TreeGrafter"/>
</dbReference>
<dbReference type="AlphaFoldDB" id="A0A9X3P0R5"/>
<dbReference type="RefSeq" id="WP_270075010.1">
    <property type="nucleotide sequence ID" value="NZ_JAJAQC010000076.1"/>
</dbReference>
<accession>A0A9X3P0R5</accession>
<keyword evidence="5" id="KW-1185">Reference proteome</keyword>
<dbReference type="PANTHER" id="PTHR30055">
    <property type="entry name" value="HTH-TYPE TRANSCRIPTIONAL REGULATOR RUTR"/>
    <property type="match status" value="1"/>
</dbReference>
<keyword evidence="3" id="KW-0804">Transcription</keyword>
<dbReference type="Proteomes" id="UP001140076">
    <property type="component" value="Unassembled WGS sequence"/>
</dbReference>
<reference evidence="4" key="1">
    <citation type="submission" date="2021-10" db="EMBL/GenBank/DDBJ databases">
        <title>Streptomonospora sp. nov., isolated from mangrove soil.</title>
        <authorList>
            <person name="Chen X."/>
            <person name="Ge X."/>
            <person name="Liu W."/>
        </authorList>
    </citation>
    <scope>NUCLEOTIDE SEQUENCE</scope>
    <source>
        <strain evidence="4">S1-112</strain>
    </source>
</reference>
<dbReference type="InterPro" id="IPR009057">
    <property type="entry name" value="Homeodomain-like_sf"/>
</dbReference>
<keyword evidence="2" id="KW-0238">DNA-binding</keyword>
<dbReference type="InterPro" id="IPR036271">
    <property type="entry name" value="Tet_transcr_reg_TetR-rel_C_sf"/>
</dbReference>
<dbReference type="InterPro" id="IPR050109">
    <property type="entry name" value="HTH-type_TetR-like_transc_reg"/>
</dbReference>
<dbReference type="Gene3D" id="1.10.357.10">
    <property type="entry name" value="Tetracycline Repressor, domain 2"/>
    <property type="match status" value="1"/>
</dbReference>
<gene>
    <name evidence="4" type="ORF">LG943_26115</name>
</gene>
<name>A0A9X3P0R5_9ACTN</name>
<keyword evidence="1" id="KW-0805">Transcription regulation</keyword>
<dbReference type="PANTHER" id="PTHR30055:SF234">
    <property type="entry name" value="HTH-TYPE TRANSCRIPTIONAL REGULATOR BETI"/>
    <property type="match status" value="1"/>
</dbReference>
<dbReference type="SUPFAM" id="SSF48498">
    <property type="entry name" value="Tetracyclin repressor-like, C-terminal domain"/>
    <property type="match status" value="1"/>
</dbReference>
<organism evidence="4 5">
    <name type="scientific">Streptomonospora mangrovi</name>
    <dbReference type="NCBI Taxonomy" id="2883123"/>
    <lineage>
        <taxon>Bacteria</taxon>
        <taxon>Bacillati</taxon>
        <taxon>Actinomycetota</taxon>
        <taxon>Actinomycetes</taxon>
        <taxon>Streptosporangiales</taxon>
        <taxon>Nocardiopsidaceae</taxon>
        <taxon>Streptomonospora</taxon>
    </lineage>
</organism>
<sequence length="183" mass="20305">MEREEITRAAAEFIVYKVESSLEDVAEGIGVTPEELRTHFPDEIALRAAVARLGTDRIEESLDAARVDEGSAEDAVRRIVDECWPHAPLRAFLYGENRLVGTPELDAALERIDARGNELFERGREDGSFRTDLPAAWMGAALWSLLAVASWNVRNDHLPAEDGPRSIKEMLLDGARRVPAPQS</sequence>